<feature type="region of interest" description="Disordered" evidence="1">
    <location>
        <begin position="120"/>
        <end position="143"/>
    </location>
</feature>
<gene>
    <name evidence="2" type="ORF">METZ01_LOCUS81526</name>
</gene>
<feature type="compositionally biased region" description="Basic and acidic residues" evidence="1">
    <location>
        <begin position="168"/>
        <end position="194"/>
    </location>
</feature>
<sequence length="194" mass="21860">METKGGTLESSILDVWKNAADIQEKKVSETNKNDKSDDGEGLDAVQPKAVKKKFKDRKDTDIDNDGDTDSSDKFLHKRRKAISKAVKADEEITIEQAQEFKVQSMREALRQVWETDLQEKGMPPWLDKKKEKDEGNAFGSALKSAKEKGDKTFVVSGKKYNVEDFDDKDSKGKTDTGGKKAEVEINPKMDEKKK</sequence>
<reference evidence="2" key="1">
    <citation type="submission" date="2018-05" db="EMBL/GenBank/DDBJ databases">
        <authorList>
            <person name="Lanie J.A."/>
            <person name="Ng W.-L."/>
            <person name="Kazmierczak K.M."/>
            <person name="Andrzejewski T.M."/>
            <person name="Davidsen T.M."/>
            <person name="Wayne K.J."/>
            <person name="Tettelin H."/>
            <person name="Glass J.I."/>
            <person name="Rusch D."/>
            <person name="Podicherti R."/>
            <person name="Tsui H.-C.T."/>
            <person name="Winkler M.E."/>
        </authorList>
    </citation>
    <scope>NUCLEOTIDE SEQUENCE</scope>
</reference>
<protein>
    <submittedName>
        <fullName evidence="2">Uncharacterized protein</fullName>
    </submittedName>
</protein>
<evidence type="ECO:0000256" key="1">
    <source>
        <dbReference type="SAM" id="MobiDB-lite"/>
    </source>
</evidence>
<feature type="compositionally biased region" description="Basic and acidic residues" evidence="1">
    <location>
        <begin position="23"/>
        <end position="38"/>
    </location>
</feature>
<proteinExistence type="predicted"/>
<feature type="region of interest" description="Disordered" evidence="1">
    <location>
        <begin position="163"/>
        <end position="194"/>
    </location>
</feature>
<dbReference type="AlphaFoldDB" id="A0A381UKG3"/>
<feature type="compositionally biased region" description="Basic and acidic residues" evidence="1">
    <location>
        <begin position="126"/>
        <end position="135"/>
    </location>
</feature>
<organism evidence="2">
    <name type="scientific">marine metagenome</name>
    <dbReference type="NCBI Taxonomy" id="408172"/>
    <lineage>
        <taxon>unclassified sequences</taxon>
        <taxon>metagenomes</taxon>
        <taxon>ecological metagenomes</taxon>
    </lineage>
</organism>
<dbReference type="EMBL" id="UINC01006625">
    <property type="protein sequence ID" value="SVA28672.1"/>
    <property type="molecule type" value="Genomic_DNA"/>
</dbReference>
<accession>A0A381UKG3</accession>
<name>A0A381UKG3_9ZZZZ</name>
<evidence type="ECO:0000313" key="2">
    <source>
        <dbReference type="EMBL" id="SVA28672.1"/>
    </source>
</evidence>
<feature type="region of interest" description="Disordered" evidence="1">
    <location>
        <begin position="23"/>
        <end position="73"/>
    </location>
</feature>